<dbReference type="RefSeq" id="WP_267624391.1">
    <property type="nucleotide sequence ID" value="NZ_JAODIW010000008.1"/>
</dbReference>
<dbReference type="NCBIfam" id="TIGR00004">
    <property type="entry name" value="Rid family detoxifying hydrolase"/>
    <property type="match status" value="1"/>
</dbReference>
<dbReference type="InterPro" id="IPR006056">
    <property type="entry name" value="RidA"/>
</dbReference>
<keyword evidence="2" id="KW-0378">Hydrolase</keyword>
<organism evidence="2 3">
    <name type="scientific">Halobium salinum</name>
    <dbReference type="NCBI Taxonomy" id="1364940"/>
    <lineage>
        <taxon>Archaea</taxon>
        <taxon>Methanobacteriati</taxon>
        <taxon>Methanobacteriota</taxon>
        <taxon>Stenosarchaea group</taxon>
        <taxon>Halobacteria</taxon>
        <taxon>Halobacteriales</taxon>
        <taxon>Haloferacaceae</taxon>
        <taxon>Halobium</taxon>
    </lineage>
</organism>
<protein>
    <submittedName>
        <fullName evidence="2">Rid family detoxifying hydrolase</fullName>
    </submittedName>
</protein>
<dbReference type="CDD" id="cd00448">
    <property type="entry name" value="YjgF_YER057c_UK114_family"/>
    <property type="match status" value="1"/>
</dbReference>
<proteinExistence type="inferred from homology"/>
<dbReference type="PANTHER" id="PTHR11803">
    <property type="entry name" value="2-IMINOBUTANOATE/2-IMINOPROPANOATE DEAMINASE RIDA"/>
    <property type="match status" value="1"/>
</dbReference>
<gene>
    <name evidence="2" type="ORF">ACFO0N_08720</name>
</gene>
<dbReference type="PROSITE" id="PS01094">
    <property type="entry name" value="UPF0076"/>
    <property type="match status" value="1"/>
</dbReference>
<sequence>MKRVISTDDAPAAVGAYSQATTDGDILFTAGQIPLTPDGDLLDGEDIATQTAQSLDNVMAILEEAGASADDVLKMSVFMDDIADFDEMNETYEGYFGEEPPARSAVEVGALPKGVGVEIEAIASVRDGDAQPSESGVSDE</sequence>
<dbReference type="SUPFAM" id="SSF55298">
    <property type="entry name" value="YjgF-like"/>
    <property type="match status" value="1"/>
</dbReference>
<dbReference type="Proteomes" id="UP001595921">
    <property type="component" value="Unassembled WGS sequence"/>
</dbReference>
<dbReference type="InterPro" id="IPR035959">
    <property type="entry name" value="RutC-like_sf"/>
</dbReference>
<dbReference type="InterPro" id="IPR006175">
    <property type="entry name" value="YjgF/YER057c/UK114"/>
</dbReference>
<comment type="caution">
    <text evidence="2">The sequence shown here is derived from an EMBL/GenBank/DDBJ whole genome shotgun (WGS) entry which is preliminary data.</text>
</comment>
<dbReference type="PANTHER" id="PTHR11803:SF58">
    <property type="entry name" value="PROTEIN HMF1-RELATED"/>
    <property type="match status" value="1"/>
</dbReference>
<evidence type="ECO:0000313" key="2">
    <source>
        <dbReference type="EMBL" id="MFC4358028.1"/>
    </source>
</evidence>
<reference evidence="2 3" key="1">
    <citation type="journal article" date="2019" name="Int. J. Syst. Evol. Microbiol.">
        <title>The Global Catalogue of Microorganisms (GCM) 10K type strain sequencing project: providing services to taxonomists for standard genome sequencing and annotation.</title>
        <authorList>
            <consortium name="The Broad Institute Genomics Platform"/>
            <consortium name="The Broad Institute Genome Sequencing Center for Infectious Disease"/>
            <person name="Wu L."/>
            <person name="Ma J."/>
        </authorList>
    </citation>
    <scope>NUCLEOTIDE SEQUENCE [LARGE SCALE GENOMIC DNA]</scope>
    <source>
        <strain evidence="2 3">CGMCC 1.12553</strain>
    </source>
</reference>
<dbReference type="Gene3D" id="3.30.1330.40">
    <property type="entry name" value="RutC-like"/>
    <property type="match status" value="1"/>
</dbReference>
<evidence type="ECO:0000313" key="3">
    <source>
        <dbReference type="Proteomes" id="UP001595921"/>
    </source>
</evidence>
<dbReference type="InterPro" id="IPR019897">
    <property type="entry name" value="RidA_CS"/>
</dbReference>
<dbReference type="AlphaFoldDB" id="A0ABD5PBD8"/>
<comment type="similarity">
    <text evidence="1">Belongs to the RutC family.</text>
</comment>
<dbReference type="EMBL" id="JBHSDS010000006">
    <property type="protein sequence ID" value="MFC4358028.1"/>
    <property type="molecule type" value="Genomic_DNA"/>
</dbReference>
<dbReference type="GO" id="GO:0016787">
    <property type="term" value="F:hydrolase activity"/>
    <property type="evidence" value="ECO:0007669"/>
    <property type="project" value="UniProtKB-KW"/>
</dbReference>
<name>A0ABD5PBD8_9EURY</name>
<accession>A0ABD5PBD8</accession>
<evidence type="ECO:0000256" key="1">
    <source>
        <dbReference type="ARBA" id="ARBA00010552"/>
    </source>
</evidence>
<keyword evidence="3" id="KW-1185">Reference proteome</keyword>
<dbReference type="Pfam" id="PF01042">
    <property type="entry name" value="Ribonuc_L-PSP"/>
    <property type="match status" value="1"/>
</dbReference>
<dbReference type="FunFam" id="3.30.1330.40:FF:000001">
    <property type="entry name" value="L-PSP family endoribonuclease"/>
    <property type="match status" value="1"/>
</dbReference>